<keyword evidence="3" id="KW-1185">Reference proteome</keyword>
<protein>
    <recommendedName>
        <fullName evidence="1">DUF659 domain-containing protein</fullName>
    </recommendedName>
</protein>
<gene>
    <name evidence="2" type="ORF">FIBSPDRAFT_724429</name>
</gene>
<dbReference type="EMBL" id="KV417489">
    <property type="protein sequence ID" value="KZP31635.1"/>
    <property type="molecule type" value="Genomic_DNA"/>
</dbReference>
<proteinExistence type="predicted"/>
<accession>A0A166UF58</accession>
<dbReference type="STRING" id="436010.A0A166UF58"/>
<dbReference type="Proteomes" id="UP000076532">
    <property type="component" value="Unassembled WGS sequence"/>
</dbReference>
<dbReference type="OrthoDB" id="2423954at2759"/>
<evidence type="ECO:0000259" key="1">
    <source>
        <dbReference type="Pfam" id="PF04937"/>
    </source>
</evidence>
<reference evidence="2 3" key="1">
    <citation type="journal article" date="2016" name="Mol. Biol. Evol.">
        <title>Comparative Genomics of Early-Diverging Mushroom-Forming Fungi Provides Insights into the Origins of Lignocellulose Decay Capabilities.</title>
        <authorList>
            <person name="Nagy L.G."/>
            <person name="Riley R."/>
            <person name="Tritt A."/>
            <person name="Adam C."/>
            <person name="Daum C."/>
            <person name="Floudas D."/>
            <person name="Sun H."/>
            <person name="Yadav J.S."/>
            <person name="Pangilinan J."/>
            <person name="Larsson K.H."/>
            <person name="Matsuura K."/>
            <person name="Barry K."/>
            <person name="Labutti K."/>
            <person name="Kuo R."/>
            <person name="Ohm R.A."/>
            <person name="Bhattacharya S.S."/>
            <person name="Shirouzu T."/>
            <person name="Yoshinaga Y."/>
            <person name="Martin F.M."/>
            <person name="Grigoriev I.V."/>
            <person name="Hibbett D.S."/>
        </authorList>
    </citation>
    <scope>NUCLEOTIDE SEQUENCE [LARGE SCALE GENOMIC DNA]</scope>
    <source>
        <strain evidence="2 3">CBS 109695</strain>
    </source>
</reference>
<feature type="domain" description="DUF659" evidence="1">
    <location>
        <begin position="48"/>
        <end position="174"/>
    </location>
</feature>
<dbReference type="AlphaFoldDB" id="A0A166UF58"/>
<dbReference type="Pfam" id="PF04937">
    <property type="entry name" value="DUF659"/>
    <property type="match status" value="1"/>
</dbReference>
<evidence type="ECO:0000313" key="2">
    <source>
        <dbReference type="EMBL" id="KZP31635.1"/>
    </source>
</evidence>
<dbReference type="InterPro" id="IPR007021">
    <property type="entry name" value="DUF659"/>
</dbReference>
<sequence length="180" mass="20251">WTKERQELFDLMVARLTVSAGFSLAWVDNPDWIDFCAEFIHRAKSPSRKTLTSRIIPKAVKRLRTAAEASARGHLATVQADGWTGLNKHHLLAFMIASDGKIHTVRVDDTSNERKTADLLLVRLEAAIQEVEERFGVKVAAVCTDASGECRKARRELLKRCPYLIVLDCYAHQVCCEDSL</sequence>
<evidence type="ECO:0000313" key="3">
    <source>
        <dbReference type="Proteomes" id="UP000076532"/>
    </source>
</evidence>
<feature type="non-terminal residue" evidence="2">
    <location>
        <position position="1"/>
    </location>
</feature>
<name>A0A166UF58_9AGAM</name>
<organism evidence="2 3">
    <name type="scientific">Athelia psychrophila</name>
    <dbReference type="NCBI Taxonomy" id="1759441"/>
    <lineage>
        <taxon>Eukaryota</taxon>
        <taxon>Fungi</taxon>
        <taxon>Dikarya</taxon>
        <taxon>Basidiomycota</taxon>
        <taxon>Agaricomycotina</taxon>
        <taxon>Agaricomycetes</taxon>
        <taxon>Agaricomycetidae</taxon>
        <taxon>Atheliales</taxon>
        <taxon>Atheliaceae</taxon>
        <taxon>Athelia</taxon>
    </lineage>
</organism>